<proteinExistence type="predicted"/>
<name>A0A3M0BKF2_9AQUI</name>
<accession>A0A3M0BKF2</accession>
<dbReference type="SUPFAM" id="SSF53271">
    <property type="entry name" value="PRTase-like"/>
    <property type="match status" value="1"/>
</dbReference>
<dbReference type="CDD" id="cd06223">
    <property type="entry name" value="PRTases_typeI"/>
    <property type="match status" value="1"/>
</dbReference>
<dbReference type="Pfam" id="PF00156">
    <property type="entry name" value="Pribosyltran"/>
    <property type="match status" value="1"/>
</dbReference>
<dbReference type="Proteomes" id="UP000280842">
    <property type="component" value="Unassembled WGS sequence"/>
</dbReference>
<comment type="caution">
    <text evidence="2">The sequence shown here is derived from an EMBL/GenBank/DDBJ whole genome shotgun (WGS) entry which is preliminary data.</text>
</comment>
<organism evidence="2 3">
    <name type="scientific">Hydrogenothermus marinus</name>
    <dbReference type="NCBI Taxonomy" id="133270"/>
    <lineage>
        <taxon>Bacteria</taxon>
        <taxon>Pseudomonadati</taxon>
        <taxon>Aquificota</taxon>
        <taxon>Aquificia</taxon>
        <taxon>Aquificales</taxon>
        <taxon>Hydrogenothermaceae</taxon>
        <taxon>Hydrogenothermus</taxon>
    </lineage>
</organism>
<dbReference type="InterPro" id="IPR000836">
    <property type="entry name" value="PRTase_dom"/>
</dbReference>
<dbReference type="OrthoDB" id="9810066at2"/>
<dbReference type="Gene3D" id="3.40.50.2020">
    <property type="match status" value="1"/>
</dbReference>
<evidence type="ECO:0000259" key="1">
    <source>
        <dbReference type="Pfam" id="PF00156"/>
    </source>
</evidence>
<dbReference type="GO" id="GO:0016757">
    <property type="term" value="F:glycosyltransferase activity"/>
    <property type="evidence" value="ECO:0007669"/>
    <property type="project" value="UniProtKB-KW"/>
</dbReference>
<evidence type="ECO:0000313" key="2">
    <source>
        <dbReference type="EMBL" id="RMA97711.1"/>
    </source>
</evidence>
<protein>
    <submittedName>
        <fullName evidence="2">Putative phosphoribosyltransferase</fullName>
    </submittedName>
</protein>
<dbReference type="EMBL" id="REFO01000010">
    <property type="protein sequence ID" value="RMA97711.1"/>
    <property type="molecule type" value="Genomic_DNA"/>
</dbReference>
<dbReference type="Gene3D" id="3.30.1310.20">
    <property type="entry name" value="PRTase-like"/>
    <property type="match status" value="1"/>
</dbReference>
<keyword evidence="3" id="KW-1185">Reference proteome</keyword>
<reference evidence="2 3" key="1">
    <citation type="submission" date="2018-10" db="EMBL/GenBank/DDBJ databases">
        <title>Genomic Encyclopedia of Archaeal and Bacterial Type Strains, Phase II (KMG-II): from individual species to whole genera.</title>
        <authorList>
            <person name="Goeker M."/>
        </authorList>
    </citation>
    <scope>NUCLEOTIDE SEQUENCE [LARGE SCALE GENOMIC DNA]</scope>
    <source>
        <strain evidence="2 3">VM1</strain>
    </source>
</reference>
<keyword evidence="2" id="KW-0328">Glycosyltransferase</keyword>
<dbReference type="AlphaFoldDB" id="A0A3M0BKF2"/>
<feature type="domain" description="Phosphoribosyltransferase" evidence="1">
    <location>
        <begin position="12"/>
        <end position="192"/>
    </location>
</feature>
<dbReference type="RefSeq" id="WP_121922482.1">
    <property type="nucleotide sequence ID" value="NZ_REFO01000010.1"/>
</dbReference>
<evidence type="ECO:0000313" key="3">
    <source>
        <dbReference type="Proteomes" id="UP000280842"/>
    </source>
</evidence>
<sequence length="219" mass="25068">MKLFKNREEAGNLIGKYLNKYLEDKEDAIILAIPRGGVPVAYYVAKETGIPFYFVISSKITSPSDPELALGAVDIEGNYVISDFARRIYNQEQLEIFKKMALEKNKEKAKKYGFKDIDLKDKIAIIVDDGVATGYTAIVSSLYAKKKGAKKVILAVPVCPSDAIYRLKDYFNDIICLERIDSPYFAVGMYYEDFHQVEDEEFFDYIEKAKKEKIFLEKE</sequence>
<gene>
    <name evidence="2" type="ORF">CLV39_0334</name>
</gene>
<keyword evidence="2" id="KW-0808">Transferase</keyword>
<dbReference type="InterPro" id="IPR029057">
    <property type="entry name" value="PRTase-like"/>
</dbReference>